<evidence type="ECO:0000313" key="2">
    <source>
        <dbReference type="EMBL" id="PWN31228.1"/>
    </source>
</evidence>
<dbReference type="RefSeq" id="XP_025351530.1">
    <property type="nucleotide sequence ID" value="XM_025502156.1"/>
</dbReference>
<keyword evidence="1" id="KW-0812">Transmembrane</keyword>
<proteinExistence type="predicted"/>
<evidence type="ECO:0000313" key="3">
    <source>
        <dbReference type="Proteomes" id="UP000245771"/>
    </source>
</evidence>
<keyword evidence="3" id="KW-1185">Reference proteome</keyword>
<dbReference type="GeneID" id="37023937"/>
<gene>
    <name evidence="2" type="ORF">FA14DRAFT_30528</name>
</gene>
<dbReference type="InParanoid" id="A0A316V2K1"/>
<accession>A0A316V2K1</accession>
<protein>
    <submittedName>
        <fullName evidence="2">Uncharacterized protein</fullName>
    </submittedName>
</protein>
<name>A0A316V2K1_9BASI</name>
<keyword evidence="1" id="KW-0472">Membrane</keyword>
<evidence type="ECO:0000256" key="1">
    <source>
        <dbReference type="SAM" id="Phobius"/>
    </source>
</evidence>
<feature type="transmembrane region" description="Helical" evidence="1">
    <location>
        <begin position="65"/>
        <end position="86"/>
    </location>
</feature>
<sequence length="95" mass="11465">MKRSRYHSYANCTFVISRLIFHRQFAFFSQTNRPNNLKNSYRDLFLLAQRPGLHTQLSTQVDEIYIIYIYINILFICTHIHSFSYIHTKSNRISM</sequence>
<dbReference type="EMBL" id="KZ819616">
    <property type="protein sequence ID" value="PWN31228.1"/>
    <property type="molecule type" value="Genomic_DNA"/>
</dbReference>
<keyword evidence="1" id="KW-1133">Transmembrane helix</keyword>
<dbReference type="AlphaFoldDB" id="A0A316V2K1"/>
<dbReference type="Proteomes" id="UP000245771">
    <property type="component" value="Unassembled WGS sequence"/>
</dbReference>
<organism evidence="2 3">
    <name type="scientific">Meira miltonrushii</name>
    <dbReference type="NCBI Taxonomy" id="1280837"/>
    <lineage>
        <taxon>Eukaryota</taxon>
        <taxon>Fungi</taxon>
        <taxon>Dikarya</taxon>
        <taxon>Basidiomycota</taxon>
        <taxon>Ustilaginomycotina</taxon>
        <taxon>Exobasidiomycetes</taxon>
        <taxon>Exobasidiales</taxon>
        <taxon>Brachybasidiaceae</taxon>
        <taxon>Meira</taxon>
    </lineage>
</organism>
<reference evidence="2 3" key="1">
    <citation type="journal article" date="2018" name="Mol. Biol. Evol.">
        <title>Broad Genomic Sampling Reveals a Smut Pathogenic Ancestry of the Fungal Clade Ustilaginomycotina.</title>
        <authorList>
            <person name="Kijpornyongpan T."/>
            <person name="Mondo S.J."/>
            <person name="Barry K."/>
            <person name="Sandor L."/>
            <person name="Lee J."/>
            <person name="Lipzen A."/>
            <person name="Pangilinan J."/>
            <person name="LaButti K."/>
            <person name="Hainaut M."/>
            <person name="Henrissat B."/>
            <person name="Grigoriev I.V."/>
            <person name="Spatafora J.W."/>
            <person name="Aime M.C."/>
        </authorList>
    </citation>
    <scope>NUCLEOTIDE SEQUENCE [LARGE SCALE GENOMIC DNA]</scope>
    <source>
        <strain evidence="2 3">MCA 3882</strain>
    </source>
</reference>